<dbReference type="SUPFAM" id="SSF63737">
    <property type="entry name" value="Leukotriene A4 hydrolase N-terminal domain"/>
    <property type="match status" value="1"/>
</dbReference>
<comment type="cofactor">
    <cofactor evidence="1">
        <name>Zn(2+)</name>
        <dbReference type="ChEBI" id="CHEBI:29105"/>
    </cofactor>
</comment>
<evidence type="ECO:0000256" key="5">
    <source>
        <dbReference type="ARBA" id="ARBA00022801"/>
    </source>
</evidence>
<dbReference type="Gene3D" id="2.60.40.1730">
    <property type="entry name" value="tricorn interacting facor f3 domain"/>
    <property type="match status" value="1"/>
</dbReference>
<dbReference type="AlphaFoldDB" id="A0A5E4F7F0"/>
<evidence type="ECO:0000259" key="9">
    <source>
        <dbReference type="Pfam" id="PF17900"/>
    </source>
</evidence>
<evidence type="ECO:0000259" key="8">
    <source>
        <dbReference type="Pfam" id="PF01433"/>
    </source>
</evidence>
<name>A0A5E4F7F0_PRUDU</name>
<comment type="similarity">
    <text evidence="2">Belongs to the peptidase M1 family.</text>
</comment>
<evidence type="ECO:0000256" key="3">
    <source>
        <dbReference type="ARBA" id="ARBA00022670"/>
    </source>
</evidence>
<organism evidence="10 11">
    <name type="scientific">Prunus dulcis</name>
    <name type="common">Almond</name>
    <name type="synonym">Amygdalus dulcis</name>
    <dbReference type="NCBI Taxonomy" id="3755"/>
    <lineage>
        <taxon>Eukaryota</taxon>
        <taxon>Viridiplantae</taxon>
        <taxon>Streptophyta</taxon>
        <taxon>Embryophyta</taxon>
        <taxon>Tracheophyta</taxon>
        <taxon>Spermatophyta</taxon>
        <taxon>Magnoliopsida</taxon>
        <taxon>eudicotyledons</taxon>
        <taxon>Gunneridae</taxon>
        <taxon>Pentapetalae</taxon>
        <taxon>rosids</taxon>
        <taxon>fabids</taxon>
        <taxon>Rosales</taxon>
        <taxon>Rosaceae</taxon>
        <taxon>Amygdaloideae</taxon>
        <taxon>Amygdaleae</taxon>
        <taxon>Prunus</taxon>
    </lineage>
</organism>
<dbReference type="PANTHER" id="PTHR11533:SF274">
    <property type="entry name" value="AMINOPEPTIDASE"/>
    <property type="match status" value="1"/>
</dbReference>
<dbReference type="GO" id="GO:0043171">
    <property type="term" value="P:peptide catabolic process"/>
    <property type="evidence" value="ECO:0007669"/>
    <property type="project" value="TreeGrafter"/>
</dbReference>
<feature type="domain" description="Peptidase M1 membrane alanine aminopeptidase" evidence="8">
    <location>
        <begin position="188"/>
        <end position="254"/>
    </location>
</feature>
<dbReference type="PANTHER" id="PTHR11533">
    <property type="entry name" value="PROTEASE M1 ZINC METALLOPROTEASE"/>
    <property type="match status" value="1"/>
</dbReference>
<dbReference type="GO" id="GO:0008270">
    <property type="term" value="F:zinc ion binding"/>
    <property type="evidence" value="ECO:0007669"/>
    <property type="project" value="InterPro"/>
</dbReference>
<dbReference type="Pfam" id="PF01433">
    <property type="entry name" value="Peptidase_M1"/>
    <property type="match status" value="1"/>
</dbReference>
<evidence type="ECO:0000313" key="10">
    <source>
        <dbReference type="EMBL" id="VVA24004.1"/>
    </source>
</evidence>
<dbReference type="Gramene" id="VVA24004">
    <property type="protein sequence ID" value="VVA24004"/>
    <property type="gene ID" value="Prudul26B006546"/>
</dbReference>
<keyword evidence="5" id="KW-0378">Hydrolase</keyword>
<gene>
    <name evidence="10" type="ORF">ALMOND_2B006546</name>
</gene>
<dbReference type="CDD" id="cd09601">
    <property type="entry name" value="M1_APN-Q_like"/>
    <property type="match status" value="1"/>
</dbReference>
<dbReference type="Pfam" id="PF17900">
    <property type="entry name" value="Peptidase_M1_N"/>
    <property type="match status" value="1"/>
</dbReference>
<keyword evidence="3" id="KW-0645">Protease</keyword>
<dbReference type="EMBL" id="CABIKO010000077">
    <property type="protein sequence ID" value="VVA24004.1"/>
    <property type="molecule type" value="Genomic_DNA"/>
</dbReference>
<evidence type="ECO:0000256" key="1">
    <source>
        <dbReference type="ARBA" id="ARBA00001947"/>
    </source>
</evidence>
<dbReference type="Proteomes" id="UP000327085">
    <property type="component" value="Chromosome 3"/>
</dbReference>
<protein>
    <submittedName>
        <fullName evidence="10">Uncharacterized protein</fullName>
    </submittedName>
</protein>
<dbReference type="GO" id="GO:0005615">
    <property type="term" value="C:extracellular space"/>
    <property type="evidence" value="ECO:0007669"/>
    <property type="project" value="TreeGrafter"/>
</dbReference>
<dbReference type="InterPro" id="IPR027268">
    <property type="entry name" value="Peptidase_M4/M1_CTD_sf"/>
</dbReference>
<keyword evidence="4" id="KW-0479">Metal-binding</keyword>
<dbReference type="InterPro" id="IPR042097">
    <property type="entry name" value="Aminopeptidase_N-like_N_sf"/>
</dbReference>
<dbReference type="GO" id="GO:0006508">
    <property type="term" value="P:proteolysis"/>
    <property type="evidence" value="ECO:0007669"/>
    <property type="project" value="UniProtKB-KW"/>
</dbReference>
<dbReference type="InterPro" id="IPR014782">
    <property type="entry name" value="Peptidase_M1_dom"/>
</dbReference>
<dbReference type="PRINTS" id="PR00756">
    <property type="entry name" value="ALADIPTASE"/>
</dbReference>
<dbReference type="Gene3D" id="1.10.390.10">
    <property type="entry name" value="Neutral Protease Domain 2"/>
    <property type="match status" value="1"/>
</dbReference>
<dbReference type="SUPFAM" id="SSF55486">
    <property type="entry name" value="Metalloproteases ('zincins'), catalytic domain"/>
    <property type="match status" value="1"/>
</dbReference>
<sequence length="269" mass="30004">MVKFLALFALELDVHEVCFTNSHGQQYHPSDVVLDGNEEFLVLVFDQALGVGEGVLGIGFSAVLNAHLIGFYKCTYLDGGGKNNMAVTQFEPVDARRCFLSWDEPALKATFKIAVDVPSELTALSNMPIISEKLDANVKTVYFEESPIMSTYLVAVVVGLFEHIEDTTSDGVKVRAYCPVGKSDKGEFALNLAVKTLDLFSKYFSTPYPLPKLDMVAVPEFSGGAMENYGLIPYRENEMLYDHLHSTTARKQRVYFQLRYTFAVIQYST</sequence>
<keyword evidence="7" id="KW-0482">Metalloprotease</keyword>
<dbReference type="GO" id="GO:0016020">
    <property type="term" value="C:membrane"/>
    <property type="evidence" value="ECO:0007669"/>
    <property type="project" value="TreeGrafter"/>
</dbReference>
<evidence type="ECO:0000256" key="4">
    <source>
        <dbReference type="ARBA" id="ARBA00022723"/>
    </source>
</evidence>
<evidence type="ECO:0000256" key="6">
    <source>
        <dbReference type="ARBA" id="ARBA00022833"/>
    </source>
</evidence>
<dbReference type="InterPro" id="IPR050344">
    <property type="entry name" value="Peptidase_M1_aminopeptidases"/>
</dbReference>
<evidence type="ECO:0000313" key="11">
    <source>
        <dbReference type="Proteomes" id="UP000327085"/>
    </source>
</evidence>
<dbReference type="InParanoid" id="A0A5E4F7F0"/>
<dbReference type="GO" id="GO:0042277">
    <property type="term" value="F:peptide binding"/>
    <property type="evidence" value="ECO:0007669"/>
    <property type="project" value="TreeGrafter"/>
</dbReference>
<keyword evidence="6" id="KW-0862">Zinc</keyword>
<dbReference type="InterPro" id="IPR001930">
    <property type="entry name" value="Peptidase_M1"/>
</dbReference>
<evidence type="ECO:0000256" key="2">
    <source>
        <dbReference type="ARBA" id="ARBA00010136"/>
    </source>
</evidence>
<dbReference type="GO" id="GO:0070006">
    <property type="term" value="F:metalloaminopeptidase activity"/>
    <property type="evidence" value="ECO:0007669"/>
    <property type="project" value="TreeGrafter"/>
</dbReference>
<dbReference type="GO" id="GO:0005737">
    <property type="term" value="C:cytoplasm"/>
    <property type="evidence" value="ECO:0007669"/>
    <property type="project" value="TreeGrafter"/>
</dbReference>
<evidence type="ECO:0000256" key="7">
    <source>
        <dbReference type="ARBA" id="ARBA00023049"/>
    </source>
</evidence>
<accession>A0A5E4F7F0</accession>
<dbReference type="InterPro" id="IPR034016">
    <property type="entry name" value="M1_APN-typ"/>
</dbReference>
<proteinExistence type="inferred from homology"/>
<feature type="domain" description="Aminopeptidase N-like N-terminal" evidence="9">
    <location>
        <begin position="9"/>
        <end position="153"/>
    </location>
</feature>
<dbReference type="InterPro" id="IPR045357">
    <property type="entry name" value="Aminopeptidase_N-like_N"/>
</dbReference>
<reference evidence="11" key="1">
    <citation type="journal article" date="2020" name="Plant J.">
        <title>Transposons played a major role in the diversification between the closely related almond and peach genomes: results from the almond genome sequence.</title>
        <authorList>
            <person name="Alioto T."/>
            <person name="Alexiou K.G."/>
            <person name="Bardil A."/>
            <person name="Barteri F."/>
            <person name="Castanera R."/>
            <person name="Cruz F."/>
            <person name="Dhingra A."/>
            <person name="Duval H."/>
            <person name="Fernandez I Marti A."/>
            <person name="Frias L."/>
            <person name="Galan B."/>
            <person name="Garcia J.L."/>
            <person name="Howad W."/>
            <person name="Gomez-Garrido J."/>
            <person name="Gut M."/>
            <person name="Julca I."/>
            <person name="Morata J."/>
            <person name="Puigdomenech P."/>
            <person name="Ribeca P."/>
            <person name="Rubio Cabetas M.J."/>
            <person name="Vlasova A."/>
            <person name="Wirthensohn M."/>
            <person name="Garcia-Mas J."/>
            <person name="Gabaldon T."/>
            <person name="Casacuberta J.M."/>
            <person name="Arus P."/>
        </authorList>
    </citation>
    <scope>NUCLEOTIDE SEQUENCE [LARGE SCALE GENOMIC DNA]</scope>
    <source>
        <strain evidence="11">cv. Texas</strain>
    </source>
</reference>